<feature type="domain" description="HRDC" evidence="2">
    <location>
        <begin position="236"/>
        <end position="316"/>
    </location>
</feature>
<dbReference type="InterPro" id="IPR041605">
    <property type="entry name" value="Exo_C"/>
</dbReference>
<dbReference type="InterPro" id="IPR002562">
    <property type="entry name" value="3'-5'_exonuclease_dom"/>
</dbReference>
<sequence>MSSEHSAPGDHDDASPPEESLPPLRLREPLPPVVDSDDAFSSTLAAIGEGEGPVAFDAERASGYRYSARAYLVQLRRRGSGTHLVDPIAFDDLTALDAVVGDTEWILHAATQDLPCLRDIGLVPRRLFDTELAGRLLNLPRVGLASLVQTLLGYTLAKEHSAADWSKRPLPEPWLEYAALDVEVLSELRDEIDRRLVESGKREWAEQEFDALLDFTGPAPREEPWRRTSGIHRARGRRQLALVRSLWDARDQIAASRDIAPGRVLPDSSIVAMAAAQPRDRATLRAMPVMRNRSARRHLDEWVDAVGAALALPDRDLPTVAARYNGPPPARAWSEKFPVAAARLGACREVVTQIAEDHDLPAENLLAPDTVRRVAWEPPEPATADAVAAALAGHGARQWQIDLTGPGLAAALDTE</sequence>
<dbReference type="GO" id="GO:0003676">
    <property type="term" value="F:nucleic acid binding"/>
    <property type="evidence" value="ECO:0007669"/>
    <property type="project" value="InterPro"/>
</dbReference>
<evidence type="ECO:0000313" key="4">
    <source>
        <dbReference type="Proteomes" id="UP001164390"/>
    </source>
</evidence>
<dbReference type="CDD" id="cd06142">
    <property type="entry name" value="RNaseD_exo"/>
    <property type="match status" value="1"/>
</dbReference>
<dbReference type="SMART" id="SM00474">
    <property type="entry name" value="35EXOc"/>
    <property type="match status" value="1"/>
</dbReference>
<dbReference type="GO" id="GO:0008408">
    <property type="term" value="F:3'-5' exonuclease activity"/>
    <property type="evidence" value="ECO:0007669"/>
    <property type="project" value="InterPro"/>
</dbReference>
<name>A0AA46TG67_9ACTN</name>
<dbReference type="InterPro" id="IPR002121">
    <property type="entry name" value="HRDC_dom"/>
</dbReference>
<dbReference type="SUPFAM" id="SSF47819">
    <property type="entry name" value="HRDC-like"/>
    <property type="match status" value="1"/>
</dbReference>
<reference evidence="3" key="1">
    <citation type="submission" date="2022-01" db="EMBL/GenBank/DDBJ databases">
        <title>Nocardioidaceae gen. sp. A5X3R13.</title>
        <authorList>
            <person name="Lopez Marin M.A."/>
            <person name="Uhlik O."/>
        </authorList>
    </citation>
    <scope>NUCLEOTIDE SEQUENCE</scope>
    <source>
        <strain evidence="3">A5X3R13</strain>
    </source>
</reference>
<evidence type="ECO:0000313" key="3">
    <source>
        <dbReference type="EMBL" id="UYM04764.1"/>
    </source>
</evidence>
<dbReference type="PANTHER" id="PTHR47649">
    <property type="entry name" value="RIBONUCLEASE D"/>
    <property type="match status" value="1"/>
</dbReference>
<dbReference type="RefSeq" id="WP_271633522.1">
    <property type="nucleotide sequence ID" value="NZ_CP094970.1"/>
</dbReference>
<gene>
    <name evidence="3" type="ORF">L0C25_19840</name>
</gene>
<dbReference type="InterPro" id="IPR051086">
    <property type="entry name" value="RNase_D-like"/>
</dbReference>
<dbReference type="KEGG" id="sgrg:L0C25_19840"/>
<dbReference type="Gene3D" id="3.30.420.10">
    <property type="entry name" value="Ribonuclease H-like superfamily/Ribonuclease H"/>
    <property type="match status" value="1"/>
</dbReference>
<organism evidence="3 4">
    <name type="scientific">Solicola gregarius</name>
    <dbReference type="NCBI Taxonomy" id="2908642"/>
    <lineage>
        <taxon>Bacteria</taxon>
        <taxon>Bacillati</taxon>
        <taxon>Actinomycetota</taxon>
        <taxon>Actinomycetes</taxon>
        <taxon>Propionibacteriales</taxon>
        <taxon>Nocardioidaceae</taxon>
        <taxon>Solicola</taxon>
    </lineage>
</organism>
<dbReference type="InterPro" id="IPR012337">
    <property type="entry name" value="RNaseH-like_sf"/>
</dbReference>
<dbReference type="GO" id="GO:0000166">
    <property type="term" value="F:nucleotide binding"/>
    <property type="evidence" value="ECO:0007669"/>
    <property type="project" value="InterPro"/>
</dbReference>
<dbReference type="Proteomes" id="UP001164390">
    <property type="component" value="Chromosome"/>
</dbReference>
<evidence type="ECO:0000256" key="1">
    <source>
        <dbReference type="SAM" id="MobiDB-lite"/>
    </source>
</evidence>
<dbReference type="Pfam" id="PF18305">
    <property type="entry name" value="DNA_pol_A_exoN"/>
    <property type="match status" value="1"/>
</dbReference>
<protein>
    <submittedName>
        <fullName evidence="3">Ribonuclease D</fullName>
    </submittedName>
</protein>
<dbReference type="PANTHER" id="PTHR47649:SF1">
    <property type="entry name" value="RIBONUCLEASE D"/>
    <property type="match status" value="1"/>
</dbReference>
<dbReference type="InterPro" id="IPR044876">
    <property type="entry name" value="HRDC_dom_sf"/>
</dbReference>
<dbReference type="InterPro" id="IPR010997">
    <property type="entry name" value="HRDC-like_sf"/>
</dbReference>
<dbReference type="SMART" id="SM00341">
    <property type="entry name" value="HRDC"/>
    <property type="match status" value="1"/>
</dbReference>
<dbReference type="EMBL" id="CP094970">
    <property type="protein sequence ID" value="UYM04764.1"/>
    <property type="molecule type" value="Genomic_DNA"/>
</dbReference>
<dbReference type="Gene3D" id="1.10.150.80">
    <property type="entry name" value="HRDC domain"/>
    <property type="match status" value="2"/>
</dbReference>
<proteinExistence type="predicted"/>
<dbReference type="GO" id="GO:0006139">
    <property type="term" value="P:nucleobase-containing compound metabolic process"/>
    <property type="evidence" value="ECO:0007669"/>
    <property type="project" value="InterPro"/>
</dbReference>
<feature type="region of interest" description="Disordered" evidence="1">
    <location>
        <begin position="1"/>
        <end position="32"/>
    </location>
</feature>
<dbReference type="AlphaFoldDB" id="A0AA46TG67"/>
<dbReference type="SUPFAM" id="SSF53098">
    <property type="entry name" value="Ribonuclease H-like"/>
    <property type="match status" value="1"/>
</dbReference>
<dbReference type="PROSITE" id="PS50967">
    <property type="entry name" value="HRDC"/>
    <property type="match status" value="1"/>
</dbReference>
<dbReference type="InterPro" id="IPR036397">
    <property type="entry name" value="RNaseH_sf"/>
</dbReference>
<accession>A0AA46TG67</accession>
<keyword evidence="4" id="KW-1185">Reference proteome</keyword>
<dbReference type="Pfam" id="PF01612">
    <property type="entry name" value="DNA_pol_A_exo1"/>
    <property type="match status" value="1"/>
</dbReference>
<evidence type="ECO:0000259" key="2">
    <source>
        <dbReference type="PROSITE" id="PS50967"/>
    </source>
</evidence>
<dbReference type="Pfam" id="PF00570">
    <property type="entry name" value="HRDC"/>
    <property type="match status" value="1"/>
</dbReference>